<dbReference type="PROSITE" id="PS50850">
    <property type="entry name" value="MFS"/>
    <property type="match status" value="1"/>
</dbReference>
<reference evidence="8" key="2">
    <citation type="submission" date="2020-09" db="EMBL/GenBank/DDBJ databases">
        <authorList>
            <person name="Sun Q."/>
            <person name="Ohkuma M."/>
        </authorList>
    </citation>
    <scope>NUCLEOTIDE SEQUENCE</scope>
    <source>
        <strain evidence="8">JCM 17820</strain>
    </source>
</reference>
<dbReference type="RefSeq" id="WP_229783184.1">
    <property type="nucleotide sequence ID" value="NZ_BMOU01000007.1"/>
</dbReference>
<evidence type="ECO:0000313" key="9">
    <source>
        <dbReference type="Proteomes" id="UP000605784"/>
    </source>
</evidence>
<comment type="caution">
    <text evidence="8">The sequence shown here is derived from an EMBL/GenBank/DDBJ whole genome shotgun (WGS) entry which is preliminary data.</text>
</comment>
<feature type="domain" description="Major facilitator superfamily (MFS) profile" evidence="7">
    <location>
        <begin position="22"/>
        <end position="399"/>
    </location>
</feature>
<feature type="transmembrane region" description="Helical" evidence="6">
    <location>
        <begin position="376"/>
        <end position="395"/>
    </location>
</feature>
<dbReference type="InterPro" id="IPR020846">
    <property type="entry name" value="MFS_dom"/>
</dbReference>
<feature type="transmembrane region" description="Helical" evidence="6">
    <location>
        <begin position="287"/>
        <end position="304"/>
    </location>
</feature>
<dbReference type="Pfam" id="PF07690">
    <property type="entry name" value="MFS_1"/>
    <property type="match status" value="1"/>
</dbReference>
<feature type="transmembrane region" description="Helical" evidence="6">
    <location>
        <begin position="311"/>
        <end position="329"/>
    </location>
</feature>
<feature type="transmembrane region" description="Helical" evidence="6">
    <location>
        <begin position="22"/>
        <end position="44"/>
    </location>
</feature>
<keyword evidence="3 6" id="KW-0812">Transmembrane</keyword>
<reference evidence="8" key="1">
    <citation type="journal article" date="2014" name="Int. J. Syst. Evol. Microbiol.">
        <title>Complete genome sequence of Corynebacterium casei LMG S-19264T (=DSM 44701T), isolated from a smear-ripened cheese.</title>
        <authorList>
            <consortium name="US DOE Joint Genome Institute (JGI-PGF)"/>
            <person name="Walter F."/>
            <person name="Albersmeier A."/>
            <person name="Kalinowski J."/>
            <person name="Ruckert C."/>
        </authorList>
    </citation>
    <scope>NUCLEOTIDE SEQUENCE</scope>
    <source>
        <strain evidence="8">JCM 17820</strain>
    </source>
</reference>
<dbReference type="GO" id="GO:0022857">
    <property type="term" value="F:transmembrane transporter activity"/>
    <property type="evidence" value="ECO:0007669"/>
    <property type="project" value="InterPro"/>
</dbReference>
<name>A0A830GPM2_9EURY</name>
<dbReference type="SUPFAM" id="SSF103473">
    <property type="entry name" value="MFS general substrate transporter"/>
    <property type="match status" value="1"/>
</dbReference>
<dbReference type="InterPro" id="IPR011701">
    <property type="entry name" value="MFS"/>
</dbReference>
<feature type="transmembrane region" description="Helical" evidence="6">
    <location>
        <begin position="56"/>
        <end position="80"/>
    </location>
</feature>
<dbReference type="Proteomes" id="UP000605784">
    <property type="component" value="Unassembled WGS sequence"/>
</dbReference>
<feature type="transmembrane region" description="Helical" evidence="6">
    <location>
        <begin position="175"/>
        <end position="195"/>
    </location>
</feature>
<keyword evidence="2" id="KW-1003">Cell membrane</keyword>
<dbReference type="AlphaFoldDB" id="A0A830GPM2"/>
<dbReference type="InterPro" id="IPR050189">
    <property type="entry name" value="MFS_Efflux_Transporters"/>
</dbReference>
<feature type="transmembrane region" description="Helical" evidence="6">
    <location>
        <begin position="223"/>
        <end position="249"/>
    </location>
</feature>
<protein>
    <recommendedName>
        <fullName evidence="7">Major facilitator superfamily (MFS) profile domain-containing protein</fullName>
    </recommendedName>
</protein>
<dbReference type="PANTHER" id="PTHR43124">
    <property type="entry name" value="PURINE EFFLUX PUMP PBUE"/>
    <property type="match status" value="1"/>
</dbReference>
<feature type="transmembrane region" description="Helical" evidence="6">
    <location>
        <begin position="349"/>
        <end position="369"/>
    </location>
</feature>
<dbReference type="Gene3D" id="1.20.1250.20">
    <property type="entry name" value="MFS general substrate transporter like domains"/>
    <property type="match status" value="2"/>
</dbReference>
<evidence type="ECO:0000256" key="2">
    <source>
        <dbReference type="ARBA" id="ARBA00022475"/>
    </source>
</evidence>
<keyword evidence="9" id="KW-1185">Reference proteome</keyword>
<feature type="transmembrane region" description="Helical" evidence="6">
    <location>
        <begin position="92"/>
        <end position="125"/>
    </location>
</feature>
<dbReference type="GO" id="GO:0005886">
    <property type="term" value="C:plasma membrane"/>
    <property type="evidence" value="ECO:0007669"/>
    <property type="project" value="UniProtKB-SubCell"/>
</dbReference>
<dbReference type="PANTHER" id="PTHR43124:SF3">
    <property type="entry name" value="CHLORAMPHENICOL EFFLUX PUMP RV0191"/>
    <property type="match status" value="1"/>
</dbReference>
<sequence length="399" mass="40891">MAVTDAVRRTVRDLREDHPGRLLGAVAAGWFLVLGMRFVVPAVLPTITEEFGLSNAAAGLAVTVLWLTYAAMQFPTGALIDRVGERTLLVAAALLSGAGLLAYFVSATYALFLLATAAFGLGTGLYGPTRGTVLSRTFDANEGTAFGAVMAAGSIGAAALPFVASVATARYGWRIALGGVAPVFVVVALALWLSVSDRPTATDGRRLREDLRAALAGIRNRGLLLAVVGATVMLFVFQAATAFLTTYLVTVKTLDQSTAGGVLSVLFVGGAISQSVTGRLADRYGSPPVLTAVALVSAVPLALLPRLHGELALAAGAAAIGIRMSAGPLSNAYIVDVLPDDVQGTGWGLLRSAFFAVGSLGSTLVGLLADGGLFDVAFYLMAGLTALAALAYLALPHRA</sequence>
<dbReference type="EMBL" id="BMOU01000007">
    <property type="protein sequence ID" value="GGO02397.1"/>
    <property type="molecule type" value="Genomic_DNA"/>
</dbReference>
<evidence type="ECO:0000256" key="5">
    <source>
        <dbReference type="ARBA" id="ARBA00023136"/>
    </source>
</evidence>
<dbReference type="InterPro" id="IPR036259">
    <property type="entry name" value="MFS_trans_sf"/>
</dbReference>
<keyword evidence="4 6" id="KW-1133">Transmembrane helix</keyword>
<accession>A0A830GPM2</accession>
<gene>
    <name evidence="8" type="ORF">GCM10009030_36870</name>
</gene>
<feature type="transmembrane region" description="Helical" evidence="6">
    <location>
        <begin position="261"/>
        <end position="281"/>
    </location>
</feature>
<feature type="transmembrane region" description="Helical" evidence="6">
    <location>
        <begin position="145"/>
        <end position="163"/>
    </location>
</feature>
<evidence type="ECO:0000313" key="8">
    <source>
        <dbReference type="EMBL" id="GGO02397.1"/>
    </source>
</evidence>
<proteinExistence type="predicted"/>
<keyword evidence="5 6" id="KW-0472">Membrane</keyword>
<evidence type="ECO:0000256" key="1">
    <source>
        <dbReference type="ARBA" id="ARBA00004651"/>
    </source>
</evidence>
<comment type="subcellular location">
    <subcellularLocation>
        <location evidence="1">Cell membrane</location>
        <topology evidence="1">Multi-pass membrane protein</topology>
    </subcellularLocation>
</comment>
<evidence type="ECO:0000256" key="4">
    <source>
        <dbReference type="ARBA" id="ARBA00022989"/>
    </source>
</evidence>
<evidence type="ECO:0000256" key="6">
    <source>
        <dbReference type="SAM" id="Phobius"/>
    </source>
</evidence>
<evidence type="ECO:0000259" key="7">
    <source>
        <dbReference type="PROSITE" id="PS50850"/>
    </source>
</evidence>
<evidence type="ECO:0000256" key="3">
    <source>
        <dbReference type="ARBA" id="ARBA00022692"/>
    </source>
</evidence>
<organism evidence="8 9">
    <name type="scientific">Haloarcula pellucida</name>
    <dbReference type="NCBI Taxonomy" id="1427151"/>
    <lineage>
        <taxon>Archaea</taxon>
        <taxon>Methanobacteriati</taxon>
        <taxon>Methanobacteriota</taxon>
        <taxon>Stenosarchaea group</taxon>
        <taxon>Halobacteria</taxon>
        <taxon>Halobacteriales</taxon>
        <taxon>Haloarculaceae</taxon>
        <taxon>Haloarcula</taxon>
    </lineage>
</organism>